<dbReference type="CDD" id="cd03257">
    <property type="entry name" value="ABC_NikE_OppD_transporters"/>
    <property type="match status" value="1"/>
</dbReference>
<keyword evidence="16" id="KW-1185">Reference proteome</keyword>
<feature type="region of interest" description="Disordered" evidence="13">
    <location>
        <begin position="390"/>
        <end position="437"/>
    </location>
</feature>
<dbReference type="PROSITE" id="PS00211">
    <property type="entry name" value="ABC_TRANSPORTER_1"/>
    <property type="match status" value="1"/>
</dbReference>
<evidence type="ECO:0000256" key="3">
    <source>
        <dbReference type="ARBA" id="ARBA00022475"/>
    </source>
</evidence>
<evidence type="ECO:0000259" key="14">
    <source>
        <dbReference type="PROSITE" id="PS50893"/>
    </source>
</evidence>
<evidence type="ECO:0000256" key="9">
    <source>
        <dbReference type="ARBA" id="ARBA00038669"/>
    </source>
</evidence>
<evidence type="ECO:0000256" key="7">
    <source>
        <dbReference type="ARBA" id="ARBA00023065"/>
    </source>
</evidence>
<sequence length="437" mass="46937">MAPRRPRSGHRGAGGCAVTDLLRVRDLSTRFFTEEGQINAVENVSFTVEAGSVLGVVGESGSGKSVTGLSLIDLVESPGRITSGEIWYNNADLAERVDGDRPEAVDGDFVDLRRLSEAERRSLRGSAFSMIFQDPMSSFNPSITVGEQIAEAAEVQRRASANPRSTRSRTQGYGLGKLLLDGVLPDRSYTSAESWDRAVELLERVGIPDPAERAEEYPHQFSGGMLQRAMIAQALAGDPDLLVADEPTTALDVTIQAQILDLLADLQETMEMSVVLITHNLGVIARVADRVSVMYAGEVVERGTLEDVFDDPVHPYTKGLLGSVPDIDRPGERLEPIAGNVPDLVDANMPDRCYFADRCPKAMTDCLTRPPEYDVSEGHRARCVLAEREYSEADAVPEGRLSGPTDDAGTPGGGSVGPGESGASDRSSETDAEVSDD</sequence>
<protein>
    <recommendedName>
        <fullName evidence="11">Nickel import system ATP-binding protein NikD</fullName>
        <ecNumber evidence="10">7.2.2.11</ecNumber>
    </recommendedName>
</protein>
<reference evidence="15 16" key="1">
    <citation type="submission" date="2017-08" db="EMBL/GenBank/DDBJ databases">
        <title>The strain WRN001 was isolated from Binhai saline alkaline soil, Tianjin, China.</title>
        <authorList>
            <person name="Liu D."/>
            <person name="Zhang G."/>
        </authorList>
    </citation>
    <scope>NUCLEOTIDE SEQUENCE [LARGE SCALE GENOMIC DNA]</scope>
    <source>
        <strain evidence="15 16">WN019</strain>
    </source>
</reference>
<keyword evidence="2" id="KW-0813">Transport</keyword>
<dbReference type="InterPro" id="IPR050388">
    <property type="entry name" value="ABC_Ni/Peptide_Import"/>
</dbReference>
<accession>A0A2A2FM25</accession>
<evidence type="ECO:0000256" key="1">
    <source>
        <dbReference type="ARBA" id="ARBA00004202"/>
    </source>
</evidence>
<name>A0A2A2FM25_9EURY</name>
<keyword evidence="3" id="KW-1003">Cell membrane</keyword>
<evidence type="ECO:0000313" key="16">
    <source>
        <dbReference type="Proteomes" id="UP000218083"/>
    </source>
</evidence>
<dbReference type="InterPro" id="IPR013563">
    <property type="entry name" value="Oligopep_ABC_C"/>
</dbReference>
<dbReference type="InterPro" id="IPR003439">
    <property type="entry name" value="ABC_transporter-like_ATP-bd"/>
</dbReference>
<keyword evidence="6" id="KW-1278">Translocase</keyword>
<evidence type="ECO:0000256" key="5">
    <source>
        <dbReference type="ARBA" id="ARBA00022840"/>
    </source>
</evidence>
<dbReference type="GO" id="GO:0005886">
    <property type="term" value="C:plasma membrane"/>
    <property type="evidence" value="ECO:0007669"/>
    <property type="project" value="UniProtKB-SubCell"/>
</dbReference>
<dbReference type="GO" id="GO:0005524">
    <property type="term" value="F:ATP binding"/>
    <property type="evidence" value="ECO:0007669"/>
    <property type="project" value="UniProtKB-KW"/>
</dbReference>
<dbReference type="EC" id="7.2.2.11" evidence="10"/>
<dbReference type="PANTHER" id="PTHR43297:SF13">
    <property type="entry name" value="NICKEL ABC TRANSPORTER, ATP-BINDING PROTEIN"/>
    <property type="match status" value="1"/>
</dbReference>
<evidence type="ECO:0000256" key="8">
    <source>
        <dbReference type="ARBA" id="ARBA00023136"/>
    </source>
</evidence>
<dbReference type="Pfam" id="PF00005">
    <property type="entry name" value="ABC_tran"/>
    <property type="match status" value="1"/>
</dbReference>
<feature type="compositionally biased region" description="Gly residues" evidence="13">
    <location>
        <begin position="410"/>
        <end position="420"/>
    </location>
</feature>
<evidence type="ECO:0000256" key="6">
    <source>
        <dbReference type="ARBA" id="ARBA00022967"/>
    </source>
</evidence>
<dbReference type="PROSITE" id="PS50893">
    <property type="entry name" value="ABC_TRANSPORTER_2"/>
    <property type="match status" value="1"/>
</dbReference>
<dbReference type="PANTHER" id="PTHR43297">
    <property type="entry name" value="OLIGOPEPTIDE TRANSPORT ATP-BINDING PROTEIN APPD"/>
    <property type="match status" value="1"/>
</dbReference>
<keyword evidence="7" id="KW-0406">Ion transport</keyword>
<dbReference type="InterPro" id="IPR003593">
    <property type="entry name" value="AAA+_ATPase"/>
</dbReference>
<evidence type="ECO:0000256" key="12">
    <source>
        <dbReference type="ARBA" id="ARBA00048610"/>
    </source>
</evidence>
<dbReference type="EMBL" id="NSKC01000001">
    <property type="protein sequence ID" value="PAU85605.1"/>
    <property type="molecule type" value="Genomic_DNA"/>
</dbReference>
<gene>
    <name evidence="15" type="ORF">CK500_01475</name>
</gene>
<keyword evidence="4" id="KW-0547">Nucleotide-binding</keyword>
<dbReference type="InterPro" id="IPR027417">
    <property type="entry name" value="P-loop_NTPase"/>
</dbReference>
<dbReference type="Gene3D" id="3.40.50.300">
    <property type="entry name" value="P-loop containing nucleotide triphosphate hydrolases"/>
    <property type="match status" value="1"/>
</dbReference>
<comment type="subunit">
    <text evidence="9">The complex is composed of two ATP-binding proteins (NikD and NikE), two transmembrane proteins (NikB and NikC) and a solute-binding protein (NikA).</text>
</comment>
<dbReference type="NCBIfam" id="TIGR01727">
    <property type="entry name" value="oligo_HPY"/>
    <property type="match status" value="1"/>
</dbReference>
<evidence type="ECO:0000256" key="4">
    <source>
        <dbReference type="ARBA" id="ARBA00022741"/>
    </source>
</evidence>
<evidence type="ECO:0000313" key="15">
    <source>
        <dbReference type="EMBL" id="PAU85605.1"/>
    </source>
</evidence>
<keyword evidence="8" id="KW-0472">Membrane</keyword>
<dbReference type="SUPFAM" id="SSF52540">
    <property type="entry name" value="P-loop containing nucleoside triphosphate hydrolases"/>
    <property type="match status" value="1"/>
</dbReference>
<dbReference type="Pfam" id="PF08352">
    <property type="entry name" value="oligo_HPY"/>
    <property type="match status" value="1"/>
</dbReference>
<comment type="caution">
    <text evidence="15">The sequence shown here is derived from an EMBL/GenBank/DDBJ whole genome shotgun (WGS) entry which is preliminary data.</text>
</comment>
<comment type="subcellular location">
    <subcellularLocation>
        <location evidence="1">Cell membrane</location>
        <topology evidence="1">Peripheral membrane protein</topology>
    </subcellularLocation>
</comment>
<dbReference type="AlphaFoldDB" id="A0A2A2FM25"/>
<evidence type="ECO:0000256" key="11">
    <source>
        <dbReference type="ARBA" id="ARBA00044143"/>
    </source>
</evidence>
<dbReference type="SMART" id="SM00382">
    <property type="entry name" value="AAA"/>
    <property type="match status" value="1"/>
</dbReference>
<evidence type="ECO:0000256" key="10">
    <source>
        <dbReference type="ARBA" id="ARBA00039098"/>
    </source>
</evidence>
<evidence type="ECO:0000256" key="13">
    <source>
        <dbReference type="SAM" id="MobiDB-lite"/>
    </source>
</evidence>
<dbReference type="InterPro" id="IPR017871">
    <property type="entry name" value="ABC_transporter-like_CS"/>
</dbReference>
<keyword evidence="5 15" id="KW-0067">ATP-binding</keyword>
<organism evidence="15 16">
    <name type="scientific">Halorubrum salipaludis</name>
    <dbReference type="NCBI Taxonomy" id="2032630"/>
    <lineage>
        <taxon>Archaea</taxon>
        <taxon>Methanobacteriati</taxon>
        <taxon>Methanobacteriota</taxon>
        <taxon>Stenosarchaea group</taxon>
        <taxon>Halobacteria</taxon>
        <taxon>Halobacteriales</taxon>
        <taxon>Haloferacaceae</taxon>
        <taxon>Halorubrum</taxon>
    </lineage>
</organism>
<dbReference type="GO" id="GO:0015413">
    <property type="term" value="F:ABC-type nickel transporter activity"/>
    <property type="evidence" value="ECO:0007669"/>
    <property type="project" value="UniProtKB-EC"/>
</dbReference>
<comment type="catalytic activity">
    <reaction evidence="12">
        <text>Ni(2+)(out) + ATP + H2O = Ni(2+)(in) + ADP + phosphate + H(+)</text>
        <dbReference type="Rhea" id="RHEA:15557"/>
        <dbReference type="ChEBI" id="CHEBI:15377"/>
        <dbReference type="ChEBI" id="CHEBI:15378"/>
        <dbReference type="ChEBI" id="CHEBI:30616"/>
        <dbReference type="ChEBI" id="CHEBI:43474"/>
        <dbReference type="ChEBI" id="CHEBI:49786"/>
        <dbReference type="ChEBI" id="CHEBI:456216"/>
        <dbReference type="EC" id="7.2.2.11"/>
    </reaction>
    <physiologicalReaction direction="left-to-right" evidence="12">
        <dbReference type="Rhea" id="RHEA:15558"/>
    </physiologicalReaction>
</comment>
<dbReference type="GO" id="GO:0015833">
    <property type="term" value="P:peptide transport"/>
    <property type="evidence" value="ECO:0007669"/>
    <property type="project" value="InterPro"/>
</dbReference>
<dbReference type="GO" id="GO:0016887">
    <property type="term" value="F:ATP hydrolysis activity"/>
    <property type="evidence" value="ECO:0007669"/>
    <property type="project" value="InterPro"/>
</dbReference>
<dbReference type="Proteomes" id="UP000218083">
    <property type="component" value="Unassembled WGS sequence"/>
</dbReference>
<feature type="domain" description="ABC transporter" evidence="14">
    <location>
        <begin position="22"/>
        <end position="321"/>
    </location>
</feature>
<evidence type="ECO:0000256" key="2">
    <source>
        <dbReference type="ARBA" id="ARBA00022448"/>
    </source>
</evidence>
<proteinExistence type="predicted"/>